<evidence type="ECO:0000313" key="2">
    <source>
        <dbReference type="Proteomes" id="UP001165653"/>
    </source>
</evidence>
<dbReference type="RefSeq" id="WP_264510648.1">
    <property type="nucleotide sequence ID" value="NZ_JAPDDR010000001.1"/>
</dbReference>
<name>A0ABT3FXN3_9BACT</name>
<organism evidence="1 2">
    <name type="scientific">Luteolibacter rhizosphaerae</name>
    <dbReference type="NCBI Taxonomy" id="2989719"/>
    <lineage>
        <taxon>Bacteria</taxon>
        <taxon>Pseudomonadati</taxon>
        <taxon>Verrucomicrobiota</taxon>
        <taxon>Verrucomicrobiia</taxon>
        <taxon>Verrucomicrobiales</taxon>
        <taxon>Verrucomicrobiaceae</taxon>
        <taxon>Luteolibacter</taxon>
    </lineage>
</organism>
<dbReference type="EMBL" id="JAPDDR010000001">
    <property type="protein sequence ID" value="MCW1912337.1"/>
    <property type="molecule type" value="Genomic_DNA"/>
</dbReference>
<gene>
    <name evidence="1" type="ORF">OJ996_02050</name>
</gene>
<proteinExistence type="predicted"/>
<protein>
    <submittedName>
        <fullName evidence="1">Uncharacterized protein</fullName>
    </submittedName>
</protein>
<reference evidence="1" key="1">
    <citation type="submission" date="2022-10" db="EMBL/GenBank/DDBJ databases">
        <title>Luteolibacter sp. GHJ8, whole genome shotgun sequencing project.</title>
        <authorList>
            <person name="Zhao G."/>
            <person name="Shen L."/>
        </authorList>
    </citation>
    <scope>NUCLEOTIDE SEQUENCE</scope>
    <source>
        <strain evidence="1">GHJ8</strain>
    </source>
</reference>
<evidence type="ECO:0000313" key="1">
    <source>
        <dbReference type="EMBL" id="MCW1912337.1"/>
    </source>
</evidence>
<dbReference type="Proteomes" id="UP001165653">
    <property type="component" value="Unassembled WGS sequence"/>
</dbReference>
<sequence length="67" mass="7005">MVTKTQQLQDDLLRAALSFVEHAGAKGHSLLVNLPGGAKLGIEVEILPDAEALPTGFLSSLKPARVA</sequence>
<accession>A0ABT3FXN3</accession>
<comment type="caution">
    <text evidence="1">The sequence shown here is derived from an EMBL/GenBank/DDBJ whole genome shotgun (WGS) entry which is preliminary data.</text>
</comment>
<keyword evidence="2" id="KW-1185">Reference proteome</keyword>